<sequence>MSSVNVPSAPFLSLHTQPAELRFKGKALSVSSRSYTSTGVEVMAEKHPCPIAACPNAEMWTDKDTYKAWKQRAAVTLLTDNSLTKRRQVKRNKSKPTDNTMA</sequence>
<proteinExistence type="predicted"/>
<feature type="compositionally biased region" description="Basic residues" evidence="1">
    <location>
        <begin position="84"/>
        <end position="94"/>
    </location>
</feature>
<evidence type="ECO:0000256" key="1">
    <source>
        <dbReference type="SAM" id="MobiDB-lite"/>
    </source>
</evidence>
<protein>
    <submittedName>
        <fullName evidence="2">Uncharacterized protein</fullName>
    </submittedName>
</protein>
<gene>
    <name evidence="2" type="ORF">PLEPLA_LOCUS17020</name>
</gene>
<feature type="region of interest" description="Disordered" evidence="1">
    <location>
        <begin position="80"/>
        <end position="102"/>
    </location>
</feature>
<dbReference type="AlphaFoldDB" id="A0A9N7YEZ1"/>
<dbReference type="EMBL" id="CADEAL010001112">
    <property type="protein sequence ID" value="CAB1429045.1"/>
    <property type="molecule type" value="Genomic_DNA"/>
</dbReference>
<name>A0A9N7YEZ1_PLEPL</name>
<accession>A0A9N7YEZ1</accession>
<reference evidence="2" key="1">
    <citation type="submission" date="2020-03" db="EMBL/GenBank/DDBJ databases">
        <authorList>
            <person name="Weist P."/>
        </authorList>
    </citation>
    <scope>NUCLEOTIDE SEQUENCE</scope>
</reference>
<keyword evidence="3" id="KW-1185">Reference proteome</keyword>
<dbReference type="Proteomes" id="UP001153269">
    <property type="component" value="Unassembled WGS sequence"/>
</dbReference>
<organism evidence="2 3">
    <name type="scientific">Pleuronectes platessa</name>
    <name type="common">European plaice</name>
    <dbReference type="NCBI Taxonomy" id="8262"/>
    <lineage>
        <taxon>Eukaryota</taxon>
        <taxon>Metazoa</taxon>
        <taxon>Chordata</taxon>
        <taxon>Craniata</taxon>
        <taxon>Vertebrata</taxon>
        <taxon>Euteleostomi</taxon>
        <taxon>Actinopterygii</taxon>
        <taxon>Neopterygii</taxon>
        <taxon>Teleostei</taxon>
        <taxon>Neoteleostei</taxon>
        <taxon>Acanthomorphata</taxon>
        <taxon>Carangaria</taxon>
        <taxon>Pleuronectiformes</taxon>
        <taxon>Pleuronectoidei</taxon>
        <taxon>Pleuronectidae</taxon>
        <taxon>Pleuronectes</taxon>
    </lineage>
</organism>
<comment type="caution">
    <text evidence="2">The sequence shown here is derived from an EMBL/GenBank/DDBJ whole genome shotgun (WGS) entry which is preliminary data.</text>
</comment>
<evidence type="ECO:0000313" key="2">
    <source>
        <dbReference type="EMBL" id="CAB1429045.1"/>
    </source>
</evidence>
<evidence type="ECO:0000313" key="3">
    <source>
        <dbReference type="Proteomes" id="UP001153269"/>
    </source>
</evidence>